<evidence type="ECO:0000256" key="1">
    <source>
        <dbReference type="ARBA" id="ARBA00004496"/>
    </source>
</evidence>
<dbReference type="Pfam" id="PF08245">
    <property type="entry name" value="Mur_ligase_M"/>
    <property type="match status" value="1"/>
</dbReference>
<dbReference type="SUPFAM" id="SSF53623">
    <property type="entry name" value="MurD-like peptide ligases, catalytic domain"/>
    <property type="match status" value="1"/>
</dbReference>
<comment type="subcellular location">
    <subcellularLocation>
        <location evidence="1 7 8">Cytoplasm</location>
    </subcellularLocation>
</comment>
<dbReference type="InterPro" id="IPR004101">
    <property type="entry name" value="Mur_ligase_C"/>
</dbReference>
<dbReference type="InterPro" id="IPR036615">
    <property type="entry name" value="Mur_ligase_C_dom_sf"/>
</dbReference>
<sequence length="484" mass="53242">MKYNFKNKKVVVMGLGLHGGGVAVTKWLVKHGSKVIVTDLKTKKELVESLARFTAAEKNKITFVLGQHRESDFAHCDLVVQNPGVAKESKYLKIARQEGIPIVNEASIFLSLCPAPIIGVTGTRGKSTTSALIFELLKAGGKKVAARIWLGGLPQKPARRSPNVSEDVGGSMSAILDQIRAKDLVVVELSSWQLEVLGEHKFSPFVAVFTNIYPDHLNRYSNLNAYIDAKTNIFKNQTPAEYAVLNFDDKTVKKLGQQVISQRFWFSKKYLAEQNGCFIKNDKIIFRQKGKEQVLAQLADVNLAGEHSRSNILAALAVAGIYQLSPEKIKDVLRRFIGLPGRIELIRQVDGIKYVNDTTSTIPAATIAALKTLRAKVVLIAGGSDKNIPPRDFDELAKVIKKTCRAVILFKGDGSKKIKKSLAKSGLSCPEFYNLETMAKALVLARAMAKKGDTVLLSPACASFGIFINEFDRGDQFRRLVEGL</sequence>
<feature type="binding site" evidence="7">
    <location>
        <begin position="122"/>
        <end position="128"/>
    </location>
    <ligand>
        <name>ATP</name>
        <dbReference type="ChEBI" id="CHEBI:30616"/>
    </ligand>
</feature>
<evidence type="ECO:0000256" key="3">
    <source>
        <dbReference type="ARBA" id="ARBA00022490"/>
    </source>
</evidence>
<dbReference type="InterPro" id="IPR036565">
    <property type="entry name" value="Mur-like_cat_sf"/>
</dbReference>
<dbReference type="PANTHER" id="PTHR43692">
    <property type="entry name" value="UDP-N-ACETYLMURAMOYLALANINE--D-GLUTAMATE LIGASE"/>
    <property type="match status" value="1"/>
</dbReference>
<dbReference type="NCBIfam" id="TIGR01087">
    <property type="entry name" value="murD"/>
    <property type="match status" value="1"/>
</dbReference>
<dbReference type="Pfam" id="PF02875">
    <property type="entry name" value="Mur_ligase_C"/>
    <property type="match status" value="1"/>
</dbReference>
<keyword evidence="7 8" id="KW-0133">Cell shape</keyword>
<organism evidence="11 12">
    <name type="scientific">Candidatus Buchananbacteria bacterium RIFCSPHIGHO2_01_FULL_44_11</name>
    <dbReference type="NCBI Taxonomy" id="1797535"/>
    <lineage>
        <taxon>Bacteria</taxon>
        <taxon>Candidatus Buchananiibacteriota</taxon>
    </lineage>
</organism>
<dbReference type="Pfam" id="PF21799">
    <property type="entry name" value="MurD-like_N"/>
    <property type="match status" value="1"/>
</dbReference>
<evidence type="ECO:0000313" key="12">
    <source>
        <dbReference type="Proteomes" id="UP000178240"/>
    </source>
</evidence>
<comment type="similarity">
    <text evidence="7">Belongs to the MurCDEF family.</text>
</comment>
<dbReference type="HAMAP" id="MF_00639">
    <property type="entry name" value="MurD"/>
    <property type="match status" value="1"/>
</dbReference>
<keyword evidence="3 7" id="KW-0963">Cytoplasm</keyword>
<dbReference type="PANTHER" id="PTHR43692:SF1">
    <property type="entry name" value="UDP-N-ACETYLMURAMOYLALANINE--D-GLUTAMATE LIGASE"/>
    <property type="match status" value="1"/>
</dbReference>
<evidence type="ECO:0000259" key="9">
    <source>
        <dbReference type="Pfam" id="PF02875"/>
    </source>
</evidence>
<dbReference type="EC" id="6.3.2.9" evidence="7 8"/>
<comment type="function">
    <text evidence="7 8">Cell wall formation. Catalyzes the addition of glutamate to the nucleotide precursor UDP-N-acetylmuramoyl-L-alanine (UMA).</text>
</comment>
<dbReference type="EMBL" id="MHIE01000030">
    <property type="protein sequence ID" value="OGY44959.1"/>
    <property type="molecule type" value="Genomic_DNA"/>
</dbReference>
<protein>
    <recommendedName>
        <fullName evidence="7 8">UDP-N-acetylmuramoylalanine--D-glutamate ligase</fullName>
        <ecNumber evidence="7 8">6.3.2.9</ecNumber>
    </recommendedName>
    <alternativeName>
        <fullName evidence="7">D-glutamic acid-adding enzyme</fullName>
    </alternativeName>
    <alternativeName>
        <fullName evidence="7">UDP-N-acetylmuramoyl-L-alanyl-D-glutamate synthetase</fullName>
    </alternativeName>
</protein>
<keyword evidence="7 8" id="KW-0132">Cell division</keyword>
<dbReference type="Gene3D" id="3.90.190.20">
    <property type="entry name" value="Mur ligase, C-terminal domain"/>
    <property type="match status" value="1"/>
</dbReference>
<dbReference type="GO" id="GO:0005737">
    <property type="term" value="C:cytoplasm"/>
    <property type="evidence" value="ECO:0007669"/>
    <property type="project" value="UniProtKB-SubCell"/>
</dbReference>
<feature type="domain" description="Mur ligase C-terminal" evidence="9">
    <location>
        <begin position="341"/>
        <end position="461"/>
    </location>
</feature>
<feature type="domain" description="Mur ligase central" evidence="10">
    <location>
        <begin position="120"/>
        <end position="319"/>
    </location>
</feature>
<comment type="catalytic activity">
    <reaction evidence="7 8">
        <text>UDP-N-acetyl-alpha-D-muramoyl-L-alanine + D-glutamate + ATP = UDP-N-acetyl-alpha-D-muramoyl-L-alanyl-D-glutamate + ADP + phosphate + H(+)</text>
        <dbReference type="Rhea" id="RHEA:16429"/>
        <dbReference type="ChEBI" id="CHEBI:15378"/>
        <dbReference type="ChEBI" id="CHEBI:29986"/>
        <dbReference type="ChEBI" id="CHEBI:30616"/>
        <dbReference type="ChEBI" id="CHEBI:43474"/>
        <dbReference type="ChEBI" id="CHEBI:83898"/>
        <dbReference type="ChEBI" id="CHEBI:83900"/>
        <dbReference type="ChEBI" id="CHEBI:456216"/>
        <dbReference type="EC" id="6.3.2.9"/>
    </reaction>
</comment>
<evidence type="ECO:0000256" key="5">
    <source>
        <dbReference type="ARBA" id="ARBA00022741"/>
    </source>
</evidence>
<evidence type="ECO:0000256" key="6">
    <source>
        <dbReference type="ARBA" id="ARBA00022840"/>
    </source>
</evidence>
<keyword evidence="7 8" id="KW-0961">Cell wall biogenesis/degradation</keyword>
<comment type="pathway">
    <text evidence="2 7 8">Cell wall biogenesis; peptidoglycan biosynthesis.</text>
</comment>
<dbReference type="InterPro" id="IPR005762">
    <property type="entry name" value="MurD"/>
</dbReference>
<dbReference type="Gene3D" id="3.40.50.720">
    <property type="entry name" value="NAD(P)-binding Rossmann-like Domain"/>
    <property type="match status" value="1"/>
</dbReference>
<dbReference type="GO" id="GO:0009252">
    <property type="term" value="P:peptidoglycan biosynthetic process"/>
    <property type="evidence" value="ECO:0007669"/>
    <property type="project" value="UniProtKB-UniRule"/>
</dbReference>
<comment type="caution">
    <text evidence="11">The sequence shown here is derived from an EMBL/GenBank/DDBJ whole genome shotgun (WGS) entry which is preliminary data.</text>
</comment>
<name>A0A1G1XY09_9BACT</name>
<evidence type="ECO:0000313" key="11">
    <source>
        <dbReference type="EMBL" id="OGY44959.1"/>
    </source>
</evidence>
<dbReference type="GO" id="GO:0008764">
    <property type="term" value="F:UDP-N-acetylmuramoylalanine-D-glutamate ligase activity"/>
    <property type="evidence" value="ECO:0007669"/>
    <property type="project" value="UniProtKB-UniRule"/>
</dbReference>
<evidence type="ECO:0000259" key="10">
    <source>
        <dbReference type="Pfam" id="PF08245"/>
    </source>
</evidence>
<evidence type="ECO:0000256" key="4">
    <source>
        <dbReference type="ARBA" id="ARBA00022598"/>
    </source>
</evidence>
<evidence type="ECO:0000256" key="7">
    <source>
        <dbReference type="HAMAP-Rule" id="MF_00639"/>
    </source>
</evidence>
<accession>A0A1G1XY09</accession>
<proteinExistence type="inferred from homology"/>
<evidence type="ECO:0000256" key="8">
    <source>
        <dbReference type="RuleBase" id="RU003664"/>
    </source>
</evidence>
<dbReference type="Gene3D" id="3.40.1190.10">
    <property type="entry name" value="Mur-like, catalytic domain"/>
    <property type="match status" value="1"/>
</dbReference>
<dbReference type="Proteomes" id="UP000178240">
    <property type="component" value="Unassembled WGS sequence"/>
</dbReference>
<dbReference type="GO" id="GO:0005524">
    <property type="term" value="F:ATP binding"/>
    <property type="evidence" value="ECO:0007669"/>
    <property type="project" value="UniProtKB-UniRule"/>
</dbReference>
<gene>
    <name evidence="7" type="primary">murD</name>
    <name evidence="11" type="ORF">A2744_01485</name>
</gene>
<keyword evidence="6 7" id="KW-0067">ATP-binding</keyword>
<keyword evidence="4 7" id="KW-0436">Ligase</keyword>
<dbReference type="GO" id="GO:0008360">
    <property type="term" value="P:regulation of cell shape"/>
    <property type="evidence" value="ECO:0007669"/>
    <property type="project" value="UniProtKB-KW"/>
</dbReference>
<dbReference type="GO" id="GO:0051301">
    <property type="term" value="P:cell division"/>
    <property type="evidence" value="ECO:0007669"/>
    <property type="project" value="UniProtKB-KW"/>
</dbReference>
<evidence type="ECO:0000256" key="2">
    <source>
        <dbReference type="ARBA" id="ARBA00004752"/>
    </source>
</evidence>
<reference evidence="11 12" key="1">
    <citation type="journal article" date="2016" name="Nat. Commun.">
        <title>Thousands of microbial genomes shed light on interconnected biogeochemical processes in an aquifer system.</title>
        <authorList>
            <person name="Anantharaman K."/>
            <person name="Brown C.T."/>
            <person name="Hug L.A."/>
            <person name="Sharon I."/>
            <person name="Castelle C.J."/>
            <person name="Probst A.J."/>
            <person name="Thomas B.C."/>
            <person name="Singh A."/>
            <person name="Wilkins M.J."/>
            <person name="Karaoz U."/>
            <person name="Brodie E.L."/>
            <person name="Williams K.H."/>
            <person name="Hubbard S.S."/>
            <person name="Banfield J.F."/>
        </authorList>
    </citation>
    <scope>NUCLEOTIDE SEQUENCE [LARGE SCALE GENOMIC DNA]</scope>
</reference>
<keyword evidence="5 7" id="KW-0547">Nucleotide-binding</keyword>
<dbReference type="STRING" id="1797535.A2744_01485"/>
<dbReference type="SUPFAM" id="SSF53244">
    <property type="entry name" value="MurD-like peptide ligases, peptide-binding domain"/>
    <property type="match status" value="1"/>
</dbReference>
<dbReference type="AlphaFoldDB" id="A0A1G1XY09"/>
<keyword evidence="7 8" id="KW-0573">Peptidoglycan synthesis</keyword>
<dbReference type="InterPro" id="IPR013221">
    <property type="entry name" value="Mur_ligase_cen"/>
</dbReference>
<keyword evidence="7 8" id="KW-0131">Cell cycle</keyword>
<dbReference type="SUPFAM" id="SSF51984">
    <property type="entry name" value="MurCD N-terminal domain"/>
    <property type="match status" value="1"/>
</dbReference>
<dbReference type="UniPathway" id="UPA00219"/>
<dbReference type="GO" id="GO:0071555">
    <property type="term" value="P:cell wall organization"/>
    <property type="evidence" value="ECO:0007669"/>
    <property type="project" value="UniProtKB-KW"/>
</dbReference>